<reference evidence="5 6" key="1">
    <citation type="submission" date="2018-11" db="EMBL/GenBank/DDBJ databases">
        <title>Genomic Encyclopedia of Type Strains, Phase IV (KMG-IV): sequencing the most valuable type-strain genomes for metagenomic binning, comparative biology and taxonomic classification.</title>
        <authorList>
            <person name="Goeker M."/>
        </authorList>
    </citation>
    <scope>NUCLEOTIDE SEQUENCE [LARGE SCALE GENOMIC DNA]</scope>
    <source>
        <strain evidence="5 6">DSM 100316</strain>
    </source>
</reference>
<sequence>MIDSHCHLDFEIFDTYRAELLARMRAAGITGYIIPGVKADTWSRLLEVVEQDSQCALALGLHPAFMEDHRSADLLQLEQSLNHPSVVAIGEIGLNRLHHSEDLSAQKEILNQQLTLAKEQGVPVILHARQSLDELIGIVRKLGFSNGGIVHAFSGSEQQAEQWLKLGFKLGVGGAITHPRAVRLRRVVAKLSTGSIVLETDSPDMRPSFLPKNCENTPLVIPLIASVLASLRGEGWQEVVEQSDKAVLEALPRCAERFR</sequence>
<dbReference type="EMBL" id="RKHR01000001">
    <property type="protein sequence ID" value="ROS06135.1"/>
    <property type="molecule type" value="Genomic_DNA"/>
</dbReference>
<feature type="binding site" evidence="4">
    <location>
        <position position="151"/>
    </location>
    <ligand>
        <name>a divalent metal cation</name>
        <dbReference type="ChEBI" id="CHEBI:60240"/>
        <label>2</label>
    </ligand>
</feature>
<dbReference type="Pfam" id="PF01026">
    <property type="entry name" value="TatD_DNase"/>
    <property type="match status" value="1"/>
</dbReference>
<comment type="caution">
    <text evidence="5">The sequence shown here is derived from an EMBL/GenBank/DDBJ whole genome shotgun (WGS) entry which is preliminary data.</text>
</comment>
<feature type="binding site" evidence="4">
    <location>
        <position position="201"/>
    </location>
    <ligand>
        <name>a divalent metal cation</name>
        <dbReference type="ChEBI" id="CHEBI:60240"/>
        <label>1</label>
    </ligand>
</feature>
<dbReference type="PANTHER" id="PTHR46124">
    <property type="entry name" value="D-AMINOACYL-TRNA DEACYLASE"/>
    <property type="match status" value="1"/>
</dbReference>
<dbReference type="Proteomes" id="UP000275394">
    <property type="component" value="Unassembled WGS sequence"/>
</dbReference>
<dbReference type="SUPFAM" id="SSF51556">
    <property type="entry name" value="Metallo-dependent hydrolases"/>
    <property type="match status" value="1"/>
</dbReference>
<evidence type="ECO:0000256" key="4">
    <source>
        <dbReference type="PIRSR" id="PIRSR005902-1"/>
    </source>
</evidence>
<evidence type="ECO:0000313" key="5">
    <source>
        <dbReference type="EMBL" id="ROS06135.1"/>
    </source>
</evidence>
<proteinExistence type="inferred from homology"/>
<protein>
    <submittedName>
        <fullName evidence="5">TatD DNase family protein</fullName>
    </submittedName>
</protein>
<evidence type="ECO:0000256" key="1">
    <source>
        <dbReference type="ARBA" id="ARBA00009275"/>
    </source>
</evidence>
<dbReference type="GO" id="GO:0005829">
    <property type="term" value="C:cytosol"/>
    <property type="evidence" value="ECO:0007669"/>
    <property type="project" value="TreeGrafter"/>
</dbReference>
<evidence type="ECO:0000256" key="2">
    <source>
        <dbReference type="ARBA" id="ARBA00022723"/>
    </source>
</evidence>
<dbReference type="PIRSF" id="PIRSF005902">
    <property type="entry name" value="DNase_TatD"/>
    <property type="match status" value="1"/>
</dbReference>
<dbReference type="InterPro" id="IPR001130">
    <property type="entry name" value="TatD-like"/>
</dbReference>
<keyword evidence="6" id="KW-1185">Reference proteome</keyword>
<gene>
    <name evidence="5" type="ORF">EDC56_0042</name>
</gene>
<feature type="binding site" evidence="4">
    <location>
        <position position="91"/>
    </location>
    <ligand>
        <name>a divalent metal cation</name>
        <dbReference type="ChEBI" id="CHEBI:60240"/>
        <label>1</label>
    </ligand>
</feature>
<accession>A0A3N2E3G1</accession>
<dbReference type="GO" id="GO:0016788">
    <property type="term" value="F:hydrolase activity, acting on ester bonds"/>
    <property type="evidence" value="ECO:0007669"/>
    <property type="project" value="InterPro"/>
</dbReference>
<dbReference type="PROSITE" id="PS01091">
    <property type="entry name" value="TATD_3"/>
    <property type="match status" value="1"/>
</dbReference>
<feature type="binding site" evidence="4">
    <location>
        <position position="5"/>
    </location>
    <ligand>
        <name>a divalent metal cation</name>
        <dbReference type="ChEBI" id="CHEBI:60240"/>
        <label>1</label>
    </ligand>
</feature>
<dbReference type="RefSeq" id="WP_123710529.1">
    <property type="nucleotide sequence ID" value="NZ_RKHR01000001.1"/>
</dbReference>
<dbReference type="InterPro" id="IPR018228">
    <property type="entry name" value="DNase_TatD-rel_CS"/>
</dbReference>
<dbReference type="AlphaFoldDB" id="A0A3N2E3G1"/>
<dbReference type="GO" id="GO:0046872">
    <property type="term" value="F:metal ion binding"/>
    <property type="evidence" value="ECO:0007669"/>
    <property type="project" value="UniProtKB-KW"/>
</dbReference>
<feature type="binding site" evidence="4">
    <location>
        <position position="127"/>
    </location>
    <ligand>
        <name>a divalent metal cation</name>
        <dbReference type="ChEBI" id="CHEBI:60240"/>
        <label>2</label>
    </ligand>
</feature>
<comment type="similarity">
    <text evidence="1">Belongs to the metallo-dependent hydrolases superfamily. TatD-type hydrolase family.</text>
</comment>
<feature type="binding site" evidence="4">
    <location>
        <position position="7"/>
    </location>
    <ligand>
        <name>a divalent metal cation</name>
        <dbReference type="ChEBI" id="CHEBI:60240"/>
        <label>1</label>
    </ligand>
</feature>
<organism evidence="5 6">
    <name type="scientific">Sinobacterium caligoides</name>
    <dbReference type="NCBI Taxonomy" id="933926"/>
    <lineage>
        <taxon>Bacteria</taxon>
        <taxon>Pseudomonadati</taxon>
        <taxon>Pseudomonadota</taxon>
        <taxon>Gammaproteobacteria</taxon>
        <taxon>Cellvibrionales</taxon>
        <taxon>Spongiibacteraceae</taxon>
        <taxon>Sinobacterium</taxon>
    </lineage>
</organism>
<keyword evidence="2 4" id="KW-0479">Metal-binding</keyword>
<dbReference type="FunFam" id="3.20.20.140:FF:000005">
    <property type="entry name" value="TatD family hydrolase"/>
    <property type="match status" value="1"/>
</dbReference>
<dbReference type="Gene3D" id="3.20.20.140">
    <property type="entry name" value="Metal-dependent hydrolases"/>
    <property type="match status" value="1"/>
</dbReference>
<dbReference type="OrthoDB" id="9810005at2"/>
<keyword evidence="3" id="KW-0378">Hydrolase</keyword>
<dbReference type="CDD" id="cd01310">
    <property type="entry name" value="TatD_DNAse"/>
    <property type="match status" value="1"/>
</dbReference>
<dbReference type="PROSITE" id="PS01137">
    <property type="entry name" value="TATD_1"/>
    <property type="match status" value="1"/>
</dbReference>
<dbReference type="InterPro" id="IPR032466">
    <property type="entry name" value="Metal_Hydrolase"/>
</dbReference>
<evidence type="ECO:0000256" key="3">
    <source>
        <dbReference type="ARBA" id="ARBA00022801"/>
    </source>
</evidence>
<evidence type="ECO:0000313" key="6">
    <source>
        <dbReference type="Proteomes" id="UP000275394"/>
    </source>
</evidence>
<dbReference type="PANTHER" id="PTHR46124:SF3">
    <property type="entry name" value="HYDROLASE"/>
    <property type="match status" value="1"/>
</dbReference>
<name>A0A3N2E3G1_9GAMM</name>